<comment type="caution">
    <text evidence="8">Lacks conserved residue(s) required for the propagation of feature annotation.</text>
</comment>
<dbReference type="PROSITE" id="PS51918">
    <property type="entry name" value="RADICAL_SAM"/>
    <property type="match status" value="1"/>
</dbReference>
<evidence type="ECO:0000256" key="6">
    <source>
        <dbReference type="ARBA" id="ARBA00023014"/>
    </source>
</evidence>
<keyword evidence="8" id="KW-0963">Cytoplasm</keyword>
<dbReference type="UniPathway" id="UPA00538">
    <property type="reaction ID" value="UER00593"/>
</dbReference>
<comment type="pathway">
    <text evidence="8">Protein modification; protein lipoylation via endogenous pathway; protein N(6)-(lipoyl)lysine from octanoyl-[acyl-carrier-protein]: step 2/2.</text>
</comment>
<reference evidence="11" key="1">
    <citation type="submission" date="2017-04" db="EMBL/GenBank/DDBJ databases">
        <title>Comparative genomics and description of representatives of a novel lineage of planctomycetes thriving in anoxic sediments.</title>
        <authorList>
            <person name="Spring S."/>
            <person name="Bunk B."/>
            <person name="Sproer C."/>
        </authorList>
    </citation>
    <scope>NUCLEOTIDE SEQUENCE [LARGE SCALE GENOMIC DNA]</scope>
    <source>
        <strain evidence="11">ST-PulAB-D4</strain>
    </source>
</reference>
<protein>
    <recommendedName>
        <fullName evidence="8">Lipoyl synthase</fullName>
        <ecNumber evidence="8">2.8.1.8</ecNumber>
    </recommendedName>
    <alternativeName>
        <fullName evidence="8">Lip-syn</fullName>
        <shortName evidence="8">LS</shortName>
    </alternativeName>
    <alternativeName>
        <fullName evidence="8">Lipoate synthase</fullName>
    </alternativeName>
    <alternativeName>
        <fullName evidence="8">Lipoic acid synthase</fullName>
    </alternativeName>
    <alternativeName>
        <fullName evidence="8">Sulfur insertion protein LipA</fullName>
    </alternativeName>
</protein>
<dbReference type="InterPro" id="IPR013785">
    <property type="entry name" value="Aldolase_TIM"/>
</dbReference>
<proteinExistence type="inferred from homology"/>
<dbReference type="AlphaFoldDB" id="A0A1W6LJP9"/>
<dbReference type="GO" id="GO:0016992">
    <property type="term" value="F:lipoate synthase activity"/>
    <property type="evidence" value="ECO:0007669"/>
    <property type="project" value="UniProtKB-UniRule"/>
</dbReference>
<gene>
    <name evidence="8 10" type="primary">lipA</name>
    <name evidence="10" type="ORF">STSP1_00345</name>
</gene>
<keyword evidence="6 8" id="KW-0411">Iron-sulfur</keyword>
<comment type="subcellular location">
    <subcellularLocation>
        <location evidence="8">Cytoplasm</location>
    </subcellularLocation>
</comment>
<dbReference type="PANTHER" id="PTHR10949:SF0">
    <property type="entry name" value="LIPOYL SYNTHASE, MITOCHONDRIAL"/>
    <property type="match status" value="1"/>
</dbReference>
<dbReference type="SFLD" id="SFLDS00029">
    <property type="entry name" value="Radical_SAM"/>
    <property type="match status" value="1"/>
</dbReference>
<keyword evidence="11" id="KW-1185">Reference proteome</keyword>
<evidence type="ECO:0000256" key="8">
    <source>
        <dbReference type="HAMAP-Rule" id="MF_00206"/>
    </source>
</evidence>
<dbReference type="Proteomes" id="UP000193334">
    <property type="component" value="Chromosome"/>
</dbReference>
<feature type="binding site" evidence="8">
    <location>
        <position position="14"/>
    </location>
    <ligand>
        <name>[4Fe-4S] cluster</name>
        <dbReference type="ChEBI" id="CHEBI:49883"/>
        <label>2</label>
        <note>4Fe-4S-S-AdoMet</note>
    </ligand>
</feature>
<dbReference type="CDD" id="cd01335">
    <property type="entry name" value="Radical_SAM"/>
    <property type="match status" value="1"/>
</dbReference>
<dbReference type="SMART" id="SM00729">
    <property type="entry name" value="Elp3"/>
    <property type="match status" value="1"/>
</dbReference>
<keyword evidence="2 8" id="KW-0808">Transferase</keyword>
<comment type="catalytic activity">
    <reaction evidence="7 8">
        <text>[[Fe-S] cluster scaffold protein carrying a second [4Fe-4S](2+) cluster] + N(6)-octanoyl-L-lysyl-[protein] + 2 oxidized [2Fe-2S]-[ferredoxin] + 2 S-adenosyl-L-methionine + 4 H(+) = [[Fe-S] cluster scaffold protein] + N(6)-[(R)-dihydrolipoyl]-L-lysyl-[protein] + 4 Fe(3+) + 2 hydrogen sulfide + 2 5'-deoxyadenosine + 2 L-methionine + 2 reduced [2Fe-2S]-[ferredoxin]</text>
        <dbReference type="Rhea" id="RHEA:16585"/>
        <dbReference type="Rhea" id="RHEA-COMP:9928"/>
        <dbReference type="Rhea" id="RHEA-COMP:10000"/>
        <dbReference type="Rhea" id="RHEA-COMP:10001"/>
        <dbReference type="Rhea" id="RHEA-COMP:10475"/>
        <dbReference type="Rhea" id="RHEA-COMP:14568"/>
        <dbReference type="Rhea" id="RHEA-COMP:14569"/>
        <dbReference type="ChEBI" id="CHEBI:15378"/>
        <dbReference type="ChEBI" id="CHEBI:17319"/>
        <dbReference type="ChEBI" id="CHEBI:29034"/>
        <dbReference type="ChEBI" id="CHEBI:29919"/>
        <dbReference type="ChEBI" id="CHEBI:33722"/>
        <dbReference type="ChEBI" id="CHEBI:33737"/>
        <dbReference type="ChEBI" id="CHEBI:33738"/>
        <dbReference type="ChEBI" id="CHEBI:57844"/>
        <dbReference type="ChEBI" id="CHEBI:59789"/>
        <dbReference type="ChEBI" id="CHEBI:78809"/>
        <dbReference type="ChEBI" id="CHEBI:83100"/>
        <dbReference type="EC" id="2.8.1.8"/>
    </reaction>
</comment>
<organism evidence="10 11">
    <name type="scientific">Sedimentisphaera salicampi</name>
    <dbReference type="NCBI Taxonomy" id="1941349"/>
    <lineage>
        <taxon>Bacteria</taxon>
        <taxon>Pseudomonadati</taxon>
        <taxon>Planctomycetota</taxon>
        <taxon>Phycisphaerae</taxon>
        <taxon>Sedimentisphaerales</taxon>
        <taxon>Sedimentisphaeraceae</taxon>
        <taxon>Sedimentisphaera</taxon>
    </lineage>
</organism>
<evidence type="ECO:0000256" key="1">
    <source>
        <dbReference type="ARBA" id="ARBA00022485"/>
    </source>
</evidence>
<evidence type="ECO:0000259" key="9">
    <source>
        <dbReference type="PROSITE" id="PS51918"/>
    </source>
</evidence>
<dbReference type="InterPro" id="IPR003698">
    <property type="entry name" value="Lipoyl_synth"/>
</dbReference>
<evidence type="ECO:0000313" key="10">
    <source>
        <dbReference type="EMBL" id="ARN55976.1"/>
    </source>
</evidence>
<keyword evidence="3 8" id="KW-0949">S-adenosyl-L-methionine</keyword>
<dbReference type="InterPro" id="IPR007197">
    <property type="entry name" value="rSAM"/>
</dbReference>
<evidence type="ECO:0000256" key="4">
    <source>
        <dbReference type="ARBA" id="ARBA00022723"/>
    </source>
</evidence>
<dbReference type="KEGG" id="pbp:STSP1_00345"/>
<dbReference type="NCBIfam" id="NF009544">
    <property type="entry name" value="PRK12928.1"/>
    <property type="match status" value="1"/>
</dbReference>
<dbReference type="SUPFAM" id="SSF102114">
    <property type="entry name" value="Radical SAM enzymes"/>
    <property type="match status" value="1"/>
</dbReference>
<feature type="binding site" evidence="8">
    <location>
        <position position="11"/>
    </location>
    <ligand>
        <name>[4Fe-4S] cluster</name>
        <dbReference type="ChEBI" id="CHEBI:49883"/>
        <label>2</label>
        <note>4Fe-4S-S-AdoMet</note>
    </ligand>
</feature>
<evidence type="ECO:0000256" key="5">
    <source>
        <dbReference type="ARBA" id="ARBA00023004"/>
    </source>
</evidence>
<keyword evidence="1 8" id="KW-0004">4Fe-4S</keyword>
<dbReference type="GO" id="GO:0051539">
    <property type="term" value="F:4 iron, 4 sulfur cluster binding"/>
    <property type="evidence" value="ECO:0007669"/>
    <property type="project" value="UniProtKB-UniRule"/>
</dbReference>
<evidence type="ECO:0000256" key="2">
    <source>
        <dbReference type="ARBA" id="ARBA00022679"/>
    </source>
</evidence>
<comment type="similarity">
    <text evidence="8">Belongs to the radical SAM superfamily. Lipoyl synthase family.</text>
</comment>
<dbReference type="GO" id="GO:0046872">
    <property type="term" value="F:metal ion binding"/>
    <property type="evidence" value="ECO:0007669"/>
    <property type="project" value="UniProtKB-KW"/>
</dbReference>
<name>A0A1W6LJP9_9BACT</name>
<keyword evidence="4 8" id="KW-0479">Metal-binding</keyword>
<dbReference type="GO" id="GO:0009249">
    <property type="term" value="P:protein lipoylation"/>
    <property type="evidence" value="ECO:0007669"/>
    <property type="project" value="UniProtKB-UniRule"/>
</dbReference>
<feature type="binding site" evidence="8">
    <location>
        <position position="7"/>
    </location>
    <ligand>
        <name>[4Fe-4S] cluster</name>
        <dbReference type="ChEBI" id="CHEBI:49883"/>
        <label>2</label>
        <note>4Fe-4S-S-AdoMet</note>
    </ligand>
</feature>
<dbReference type="NCBIfam" id="NF004019">
    <property type="entry name" value="PRK05481.1"/>
    <property type="match status" value="1"/>
</dbReference>
<evidence type="ECO:0000256" key="7">
    <source>
        <dbReference type="ARBA" id="ARBA00047326"/>
    </source>
</evidence>
<dbReference type="EMBL" id="CP021023">
    <property type="protein sequence ID" value="ARN55976.1"/>
    <property type="molecule type" value="Genomic_DNA"/>
</dbReference>
<dbReference type="InterPro" id="IPR058240">
    <property type="entry name" value="rSAM_sf"/>
</dbReference>
<accession>A0A1W6LJP9</accession>
<dbReference type="HAMAP" id="MF_00206">
    <property type="entry name" value="Lipoyl_synth"/>
    <property type="match status" value="1"/>
</dbReference>
<dbReference type="InterPro" id="IPR006638">
    <property type="entry name" value="Elp3/MiaA/NifB-like_rSAM"/>
</dbReference>
<dbReference type="Pfam" id="PF04055">
    <property type="entry name" value="Radical_SAM"/>
    <property type="match status" value="1"/>
</dbReference>
<dbReference type="EC" id="2.8.1.8" evidence="8"/>
<dbReference type="GO" id="GO:0005737">
    <property type="term" value="C:cytoplasm"/>
    <property type="evidence" value="ECO:0007669"/>
    <property type="project" value="UniProtKB-SubCell"/>
</dbReference>
<dbReference type="PANTHER" id="PTHR10949">
    <property type="entry name" value="LIPOYL SYNTHASE"/>
    <property type="match status" value="1"/>
</dbReference>
<keyword evidence="5 8" id="KW-0408">Iron</keyword>
<dbReference type="Gene3D" id="3.20.20.70">
    <property type="entry name" value="Aldolase class I"/>
    <property type="match status" value="1"/>
</dbReference>
<feature type="domain" description="Radical SAM core" evidence="9">
    <location>
        <begin position="1"/>
        <end position="210"/>
    </location>
</feature>
<feature type="binding site" evidence="8">
    <location>
        <position position="221"/>
    </location>
    <ligand>
        <name>[4Fe-4S] cluster</name>
        <dbReference type="ChEBI" id="CHEBI:49883"/>
        <label>1</label>
    </ligand>
</feature>
<sequence>MILGNICTRNCKFCSVPSGSPAHPDPQEPKKLSKLTSELEIIYLVITSVTRDDLPCGGAAHYRDTVLEIRKNNPNTSFELLTPDFVGCSDKALDFLAEALPFVYSHNIETVEELFPKARPQGSYKRSLELLNKFSEKFPEVPLKSSLMLGLGETYLQVEKLLRDLRSCGVQRVAMGQYLKPSKSSLEVQEFITPEKFSYLRNLSLDMGFEAVQASPFTRSSYMAESM</sequence>
<evidence type="ECO:0000256" key="3">
    <source>
        <dbReference type="ARBA" id="ARBA00022691"/>
    </source>
</evidence>
<evidence type="ECO:0000313" key="11">
    <source>
        <dbReference type="Proteomes" id="UP000193334"/>
    </source>
</evidence>
<comment type="function">
    <text evidence="8">Catalyzes the radical-mediated insertion of two sulfur atoms into the C-6 and C-8 positions of the octanoyl moiety bound to the lipoyl domains of lipoate-dependent enzymes, thereby converting the octanoylated domains into lipoylated derivatives.</text>
</comment>
<comment type="cofactor">
    <cofactor evidence="8">
        <name>[4Fe-4S] cluster</name>
        <dbReference type="ChEBI" id="CHEBI:49883"/>
    </cofactor>
    <text evidence="8">Binds 2 [4Fe-4S] clusters per subunit. One cluster is coordinated with 3 cysteines and an exchangeable S-adenosyl-L-methionine.</text>
</comment>
<dbReference type="STRING" id="1941349.STSP1_00345"/>